<dbReference type="EC" id="3.1.2.2" evidence="5"/>
<dbReference type="Gene3D" id="3.40.50.1820">
    <property type="entry name" value="alpha/beta hydrolase"/>
    <property type="match status" value="1"/>
</dbReference>
<evidence type="ECO:0000313" key="5">
    <source>
        <dbReference type="EMBL" id="VDI11238.1"/>
    </source>
</evidence>
<dbReference type="Pfam" id="PF08840">
    <property type="entry name" value="BAAT_C"/>
    <property type="match status" value="1"/>
</dbReference>
<dbReference type="Proteomes" id="UP000596742">
    <property type="component" value="Unassembled WGS sequence"/>
</dbReference>
<keyword evidence="6" id="KW-1185">Reference proteome</keyword>
<accession>A0A8B6CXB9</accession>
<dbReference type="GO" id="GO:0047617">
    <property type="term" value="F:fatty acyl-CoA hydrolase activity"/>
    <property type="evidence" value="ECO:0007669"/>
    <property type="project" value="TreeGrafter"/>
</dbReference>
<comment type="caution">
    <text evidence="5">The sequence shown here is derived from an EMBL/GenBank/DDBJ whole genome shotgun (WGS) entry which is preliminary data.</text>
</comment>
<dbReference type="AlphaFoldDB" id="A0A8B6CXB9"/>
<dbReference type="PANTHER" id="PTHR10824">
    <property type="entry name" value="ACYL-COENZYME A THIOESTERASE-RELATED"/>
    <property type="match status" value="1"/>
</dbReference>
<dbReference type="InterPro" id="IPR014940">
    <property type="entry name" value="BAAT_C"/>
</dbReference>
<gene>
    <name evidence="5" type="ORF">MGAL_10B032482</name>
</gene>
<proteinExistence type="inferred from homology"/>
<reference evidence="5" key="1">
    <citation type="submission" date="2018-11" db="EMBL/GenBank/DDBJ databases">
        <authorList>
            <person name="Alioto T."/>
            <person name="Alioto T."/>
        </authorList>
    </citation>
    <scope>NUCLEOTIDE SEQUENCE</scope>
</reference>
<feature type="active site" description="Charge relay system" evidence="2">
    <location>
        <position position="269"/>
    </location>
</feature>
<name>A0A8B6CXB9_MYTGA</name>
<feature type="active site" description="Charge relay system" evidence="2">
    <location>
        <position position="399"/>
    </location>
</feature>
<dbReference type="FunFam" id="3.40.50.1820:FF:000024">
    <property type="entry name" value="acyl-coenzyme A thioesterase 4"/>
    <property type="match status" value="1"/>
</dbReference>
<protein>
    <submittedName>
        <fullName evidence="5">Acyl-coenzyme A thioesterase 1/2/4</fullName>
        <ecNumber evidence="5">3.1.2.2</ecNumber>
    </submittedName>
</protein>
<comment type="similarity">
    <text evidence="1">Belongs to the C/M/P thioester hydrolase family.</text>
</comment>
<evidence type="ECO:0000256" key="1">
    <source>
        <dbReference type="ARBA" id="ARBA00006538"/>
    </source>
</evidence>
<dbReference type="Pfam" id="PF04775">
    <property type="entry name" value="Bile_Hydr_Trans"/>
    <property type="match status" value="1"/>
</dbReference>
<dbReference type="InterPro" id="IPR006862">
    <property type="entry name" value="Thio_Ohase/aa_AcTrfase"/>
</dbReference>
<dbReference type="InterPro" id="IPR042490">
    <property type="entry name" value="Thio_Ohase/BAAT_N"/>
</dbReference>
<dbReference type="Gene3D" id="2.60.40.2240">
    <property type="entry name" value="Acyl-CoA thioester hydrolase/BAAT N-terminal domain"/>
    <property type="match status" value="1"/>
</dbReference>
<feature type="domain" description="BAAT/Acyl-CoA thioester hydrolase C-terminal" evidence="4">
    <location>
        <begin position="241"/>
        <end position="449"/>
    </location>
</feature>
<dbReference type="EMBL" id="UYJE01002493">
    <property type="protein sequence ID" value="VDI11238.1"/>
    <property type="molecule type" value="Genomic_DNA"/>
</dbReference>
<feature type="active site" description="Charge relay system" evidence="2">
    <location>
        <position position="366"/>
    </location>
</feature>
<dbReference type="GO" id="GO:0006631">
    <property type="term" value="P:fatty acid metabolic process"/>
    <property type="evidence" value="ECO:0007669"/>
    <property type="project" value="TreeGrafter"/>
</dbReference>
<dbReference type="OrthoDB" id="6347013at2759"/>
<dbReference type="SUPFAM" id="SSF53474">
    <property type="entry name" value="alpha/beta-Hydrolases"/>
    <property type="match status" value="1"/>
</dbReference>
<dbReference type="PIRSF" id="PIRSF016521">
    <property type="entry name" value="Acyl-CoA_hydro"/>
    <property type="match status" value="1"/>
</dbReference>
<dbReference type="InterPro" id="IPR016662">
    <property type="entry name" value="Acyl-CoA_thioEstase_long-chain"/>
</dbReference>
<feature type="domain" description="Acyl-CoA thioester hydrolase/bile acid-CoA amino acid N-acetyltransferase" evidence="3">
    <location>
        <begin position="45"/>
        <end position="177"/>
    </location>
</feature>
<keyword evidence="5" id="KW-0378">Hydrolase</keyword>
<dbReference type="GO" id="GO:0006637">
    <property type="term" value="P:acyl-CoA metabolic process"/>
    <property type="evidence" value="ECO:0007669"/>
    <property type="project" value="InterPro"/>
</dbReference>
<dbReference type="InterPro" id="IPR029058">
    <property type="entry name" value="AB_hydrolase_fold"/>
</dbReference>
<evidence type="ECO:0000259" key="3">
    <source>
        <dbReference type="Pfam" id="PF04775"/>
    </source>
</evidence>
<evidence type="ECO:0000313" key="6">
    <source>
        <dbReference type="Proteomes" id="UP000596742"/>
    </source>
</evidence>
<evidence type="ECO:0000256" key="2">
    <source>
        <dbReference type="PIRSR" id="PIRSR016521-1"/>
    </source>
</evidence>
<evidence type="ECO:0000259" key="4">
    <source>
        <dbReference type="Pfam" id="PF08840"/>
    </source>
</evidence>
<organism evidence="5 6">
    <name type="scientific">Mytilus galloprovincialis</name>
    <name type="common">Mediterranean mussel</name>
    <dbReference type="NCBI Taxonomy" id="29158"/>
    <lineage>
        <taxon>Eukaryota</taxon>
        <taxon>Metazoa</taxon>
        <taxon>Spiralia</taxon>
        <taxon>Lophotrochozoa</taxon>
        <taxon>Mollusca</taxon>
        <taxon>Bivalvia</taxon>
        <taxon>Autobranchia</taxon>
        <taxon>Pteriomorphia</taxon>
        <taxon>Mytilida</taxon>
        <taxon>Mytiloidea</taxon>
        <taxon>Mytilidae</taxon>
        <taxon>Mytilinae</taxon>
        <taxon>Mytilus</taxon>
    </lineage>
</organism>
<sequence>MYYNKYVMFRRQVKNLLFDFPKIYNNIFIRCLMEIKVYPEEPLVDDKISITISGLSPQQKVTVKTSVTEVKSTFSSSACFISDASGHVFIDKQPSLLGTYTGVDGMGLFWSMTADPGQQKGLRYIKRDVTTPQVVNLSVFEDHYSWSDCHNISQEPLVSSEVERWFLHKSVKREVIRDGILRGTLFTPSGPGPFPGVIDMFGTAGGLIEFRAAILASRGFIVFALPYFQHEDLPESMTDINFDYLKESIDWFSNHSDVINNGVGILGVSKGAEIALMLSVECPQVKSVVNINGTPFCSYFPLGPFTNVVESDFSRFQYTDEGIHIWDAMNTHFKPDHVLKIIYVRILFFKTWESDVQILYIIGEDDKSVDPNYANVVYNCYPDNQKHKLTIQKYPNAGHLIEPAYLPVCRASFHKMFGFVFVWGGIPEDHARAQEDSWKSILHFFKRTLLTNNKGKSFSSQL</sequence>
<dbReference type="PANTHER" id="PTHR10824:SF4">
    <property type="entry name" value="ACYL-COENZYME A THIOESTERASE 1-LIKE"/>
    <property type="match status" value="1"/>
</dbReference>